<dbReference type="Pfam" id="PF00300">
    <property type="entry name" value="His_Phos_1"/>
    <property type="match status" value="1"/>
</dbReference>
<dbReference type="Proteomes" id="UP001320766">
    <property type="component" value="Unassembled WGS sequence"/>
</dbReference>
<name>A0ABT1KH24_9ACTN</name>
<reference evidence="1 2" key="1">
    <citation type="submission" date="2022-06" db="EMBL/GenBank/DDBJ databases">
        <title>Sequencing the genomes of 1000 actinobacteria strains.</title>
        <authorList>
            <person name="Klenk H.-P."/>
        </authorList>
    </citation>
    <scope>NUCLEOTIDE SEQUENCE [LARGE SCALE GENOMIC DNA]</scope>
    <source>
        <strain evidence="1 2">DSM 44170</strain>
    </source>
</reference>
<dbReference type="InterPro" id="IPR029033">
    <property type="entry name" value="His_PPase_superfam"/>
</dbReference>
<protein>
    <submittedName>
        <fullName evidence="1">Broad specificity phosphatase PhoE</fullName>
    </submittedName>
</protein>
<evidence type="ECO:0000313" key="1">
    <source>
        <dbReference type="EMBL" id="MCP2352947.1"/>
    </source>
</evidence>
<comment type="caution">
    <text evidence="1">The sequence shown here is derived from an EMBL/GenBank/DDBJ whole genome shotgun (WGS) entry which is preliminary data.</text>
</comment>
<gene>
    <name evidence="1" type="ORF">HD595_009069</name>
</gene>
<dbReference type="InterPro" id="IPR013078">
    <property type="entry name" value="His_Pase_superF_clade-1"/>
</dbReference>
<accession>A0ABT1KH24</accession>
<dbReference type="RefSeq" id="WP_253780925.1">
    <property type="nucleotide sequence ID" value="NZ_JAMZEC010000001.1"/>
</dbReference>
<organism evidence="1 2">
    <name type="scientific">Nonomuraea roseoviolacea subsp. carminata</name>
    <dbReference type="NCBI Taxonomy" id="160689"/>
    <lineage>
        <taxon>Bacteria</taxon>
        <taxon>Bacillati</taxon>
        <taxon>Actinomycetota</taxon>
        <taxon>Actinomycetes</taxon>
        <taxon>Streptosporangiales</taxon>
        <taxon>Streptosporangiaceae</taxon>
        <taxon>Nonomuraea</taxon>
    </lineage>
</organism>
<sequence>MLFVRHASTPGMRAARFPGTDEEADAASLARAAALASVVTGPAAWTAPGAAARRTAAAVGLAARVAPALAEADCGRWRGLPYGQVAQEEPDALASWLTDPLAAPHGGESLAAHAERVAGWLDSLRAEPDVVAVCDAGVIRAALGHALGLDPLRAARFDLAPLSVTELTVTRAGWRVAHVNRKVLH</sequence>
<evidence type="ECO:0000313" key="2">
    <source>
        <dbReference type="Proteomes" id="UP001320766"/>
    </source>
</evidence>
<keyword evidence="2" id="KW-1185">Reference proteome</keyword>
<dbReference type="SUPFAM" id="SSF53254">
    <property type="entry name" value="Phosphoglycerate mutase-like"/>
    <property type="match status" value="1"/>
</dbReference>
<proteinExistence type="predicted"/>
<dbReference type="Gene3D" id="3.40.50.1240">
    <property type="entry name" value="Phosphoglycerate mutase-like"/>
    <property type="match status" value="1"/>
</dbReference>
<dbReference type="EMBL" id="JAMZEC010000001">
    <property type="protein sequence ID" value="MCP2352947.1"/>
    <property type="molecule type" value="Genomic_DNA"/>
</dbReference>